<name>A0A6I4MNE7_9ACTN</name>
<evidence type="ECO:0000313" key="5">
    <source>
        <dbReference type="EMBL" id="MWA07362.1"/>
    </source>
</evidence>
<evidence type="ECO:0000256" key="2">
    <source>
        <dbReference type="ARBA" id="ARBA00022729"/>
    </source>
</evidence>
<feature type="region of interest" description="Disordered" evidence="3">
    <location>
        <begin position="1"/>
        <end position="29"/>
    </location>
</feature>
<keyword evidence="2" id="KW-0732">Signal</keyword>
<dbReference type="InterPro" id="IPR028081">
    <property type="entry name" value="Leu-bd"/>
</dbReference>
<dbReference type="AlphaFoldDB" id="A0A6I4MNE7"/>
<evidence type="ECO:0000256" key="3">
    <source>
        <dbReference type="SAM" id="MobiDB-lite"/>
    </source>
</evidence>
<gene>
    <name evidence="5" type="ORF">F8568_044970</name>
</gene>
<dbReference type="Gene3D" id="3.40.50.2300">
    <property type="match status" value="2"/>
</dbReference>
<dbReference type="EMBL" id="WBMS02000071">
    <property type="protein sequence ID" value="MWA07362.1"/>
    <property type="molecule type" value="Genomic_DNA"/>
</dbReference>
<dbReference type="PANTHER" id="PTHR30483">
    <property type="entry name" value="LEUCINE-SPECIFIC-BINDING PROTEIN"/>
    <property type="match status" value="1"/>
</dbReference>
<comment type="caution">
    <text evidence="5">The sequence shown here is derived from an EMBL/GenBank/DDBJ whole genome shotgun (WGS) entry which is preliminary data.</text>
</comment>
<dbReference type="Pfam" id="PF13458">
    <property type="entry name" value="Peripla_BP_6"/>
    <property type="match status" value="1"/>
</dbReference>
<comment type="similarity">
    <text evidence="1">Belongs to the leucine-binding protein family.</text>
</comment>
<dbReference type="PANTHER" id="PTHR30483:SF6">
    <property type="entry name" value="PERIPLASMIC BINDING PROTEIN OF ABC TRANSPORTER FOR NATURAL AMINO ACIDS"/>
    <property type="match status" value="1"/>
</dbReference>
<reference evidence="5" key="1">
    <citation type="submission" date="2019-12" db="EMBL/GenBank/DDBJ databases">
        <title>Actinomadura physcomitrii sp. nov., a novel actinomycete isolated from moss [Physcomitrium sphaericum (Ludw) Fuernr].</title>
        <authorList>
            <person name="Zhuang X."/>
        </authorList>
    </citation>
    <scope>NUCLEOTIDE SEQUENCE [LARGE SCALE GENOMIC DNA]</scope>
    <source>
        <strain evidence="5">LD22</strain>
    </source>
</reference>
<proteinExistence type="inferred from homology"/>
<dbReference type="SUPFAM" id="SSF53822">
    <property type="entry name" value="Periplasmic binding protein-like I"/>
    <property type="match status" value="1"/>
</dbReference>
<accession>A0A6I4MNE7</accession>
<evidence type="ECO:0000256" key="1">
    <source>
        <dbReference type="ARBA" id="ARBA00010062"/>
    </source>
</evidence>
<evidence type="ECO:0000313" key="6">
    <source>
        <dbReference type="Proteomes" id="UP000462055"/>
    </source>
</evidence>
<dbReference type="InterPro" id="IPR028082">
    <property type="entry name" value="Peripla_BP_I"/>
</dbReference>
<keyword evidence="6" id="KW-1185">Reference proteome</keyword>
<feature type="domain" description="Leucine-binding protein" evidence="4">
    <location>
        <begin position="144"/>
        <end position="481"/>
    </location>
</feature>
<organism evidence="5 6">
    <name type="scientific">Actinomadura physcomitrii</name>
    <dbReference type="NCBI Taxonomy" id="2650748"/>
    <lineage>
        <taxon>Bacteria</taxon>
        <taxon>Bacillati</taxon>
        <taxon>Actinomycetota</taxon>
        <taxon>Actinomycetes</taxon>
        <taxon>Streptosporangiales</taxon>
        <taxon>Thermomonosporaceae</taxon>
        <taxon>Actinomadura</taxon>
    </lineage>
</organism>
<dbReference type="Proteomes" id="UP000462055">
    <property type="component" value="Unassembled WGS sequence"/>
</dbReference>
<protein>
    <submittedName>
        <fullName evidence="5">ABC transporter substrate-binding protein</fullName>
    </submittedName>
</protein>
<evidence type="ECO:0000259" key="4">
    <source>
        <dbReference type="Pfam" id="PF13458"/>
    </source>
</evidence>
<sequence length="507" mass="51381">MSLYAQPNGAAGPRAGVGRSGAGCTSRPSRQALREASGVRWHGGCVPDRVADPACPERRLPANAEVSGILRYCGAAGPKVLCPPVQHENLCVHYQHQGDLGHKETIVKHHPFRLAAIGASALLLAGCGSAGNTGGSNSSGSGDPIRIAIVYGVTGAFAGFAKDFLTGVNAAKDSINAAGGVNGRKIEVDVLDDKSNPTTGVSVLTKALTSSNPPDAVVPGGVSTEVLAMLPAASSRGLFSIAPASDPSINKPSSYPYHFGTFAVPQQNLTAIGAGFKANGTRTLGVITSSDAFGDAVLGGIQNVAKDAGVKIVATERPDPTSLNFDVQYQRVMAAKPDAVFFDFASQDAVGRLLASRVTVGATGTPVYGGSAAAATPLGKSTDPAALKSCQIPVYRFTIASASPPAYLAPLLKAFKGSKDSILSGGLGWDTVKLVALAAQRAGKDTGGKALAAALLSSPVPANVLALFPGGVGYTKDNHFPTPGEGTFGQVPCGATLQDGQWAQVAS</sequence>
<dbReference type="InterPro" id="IPR051010">
    <property type="entry name" value="BCAA_transport"/>
</dbReference>